<dbReference type="SUPFAM" id="SSF48403">
    <property type="entry name" value="Ankyrin repeat"/>
    <property type="match status" value="1"/>
</dbReference>
<dbReference type="PANTHER" id="PTHR24123:SF141">
    <property type="entry name" value="ANKYRIN 2, ISOFORM U"/>
    <property type="match status" value="1"/>
</dbReference>
<dbReference type="InterPro" id="IPR036770">
    <property type="entry name" value="Ankyrin_rpt-contain_sf"/>
</dbReference>
<proteinExistence type="predicted"/>
<dbReference type="InterPro" id="IPR027417">
    <property type="entry name" value="P-loop_NTPase"/>
</dbReference>
<dbReference type="EMBL" id="CACVKT020006921">
    <property type="protein sequence ID" value="CAC5404244.1"/>
    <property type="molecule type" value="Genomic_DNA"/>
</dbReference>
<dbReference type="InterPro" id="IPR000488">
    <property type="entry name" value="Death_dom"/>
</dbReference>
<protein>
    <recommendedName>
        <fullName evidence="4">Death domain-containing protein</fullName>
    </recommendedName>
</protein>
<feature type="domain" description="Death" evidence="4">
    <location>
        <begin position="1386"/>
        <end position="1467"/>
    </location>
</feature>
<dbReference type="SUPFAM" id="SSF47986">
    <property type="entry name" value="DEATH domain"/>
    <property type="match status" value="1"/>
</dbReference>
<dbReference type="Gene3D" id="1.10.533.10">
    <property type="entry name" value="Death Domain, Fas"/>
    <property type="match status" value="2"/>
</dbReference>
<dbReference type="GO" id="GO:0007165">
    <property type="term" value="P:signal transduction"/>
    <property type="evidence" value="ECO:0007669"/>
    <property type="project" value="InterPro"/>
</dbReference>
<dbReference type="SMART" id="SM00248">
    <property type="entry name" value="ANK"/>
    <property type="match status" value="3"/>
</dbReference>
<evidence type="ECO:0000256" key="2">
    <source>
        <dbReference type="ARBA" id="ARBA00023043"/>
    </source>
</evidence>
<accession>A0A6J8DAT6</accession>
<keyword evidence="2 3" id="KW-0040">ANK repeat</keyword>
<evidence type="ECO:0000256" key="1">
    <source>
        <dbReference type="ARBA" id="ARBA00022737"/>
    </source>
</evidence>
<feature type="repeat" description="ANK" evidence="3">
    <location>
        <begin position="41"/>
        <end position="73"/>
    </location>
</feature>
<name>A0A6J8DAT6_MYTCO</name>
<gene>
    <name evidence="5" type="ORF">MCOR_38054</name>
</gene>
<reference evidence="5 6" key="1">
    <citation type="submission" date="2020-06" db="EMBL/GenBank/DDBJ databases">
        <authorList>
            <person name="Li R."/>
            <person name="Bekaert M."/>
        </authorList>
    </citation>
    <scope>NUCLEOTIDE SEQUENCE [LARGE SCALE GENOMIC DNA]</scope>
    <source>
        <strain evidence="6">wild</strain>
    </source>
</reference>
<dbReference type="PROSITE" id="PS50088">
    <property type="entry name" value="ANK_REPEAT"/>
    <property type="match status" value="3"/>
</dbReference>
<dbReference type="Gene3D" id="1.25.40.20">
    <property type="entry name" value="Ankyrin repeat-containing domain"/>
    <property type="match status" value="1"/>
</dbReference>
<dbReference type="PANTHER" id="PTHR24123">
    <property type="entry name" value="ANKYRIN REPEAT-CONTAINING"/>
    <property type="match status" value="1"/>
</dbReference>
<keyword evidence="1" id="KW-0677">Repeat</keyword>
<evidence type="ECO:0000256" key="3">
    <source>
        <dbReference type="PROSITE-ProRule" id="PRU00023"/>
    </source>
</evidence>
<evidence type="ECO:0000313" key="6">
    <source>
        <dbReference type="Proteomes" id="UP000507470"/>
    </source>
</evidence>
<dbReference type="Proteomes" id="UP000507470">
    <property type="component" value="Unassembled WGS sequence"/>
</dbReference>
<dbReference type="InterPro" id="IPR051165">
    <property type="entry name" value="Multifunctional_ANK_Repeat"/>
</dbReference>
<dbReference type="Pfam" id="PF00531">
    <property type="entry name" value="Death"/>
    <property type="match status" value="1"/>
</dbReference>
<dbReference type="InterPro" id="IPR002110">
    <property type="entry name" value="Ankyrin_rpt"/>
</dbReference>
<feature type="repeat" description="ANK" evidence="3">
    <location>
        <begin position="74"/>
        <end position="106"/>
    </location>
</feature>
<sequence length="1467" mass="167302">MENNNEHTKSSPLHLAAERGHLETTELLLMRGGDPNIKNWKGESPLHRPAGDGHLDVMALLLNAKSDPNMAAKFGDTALHLAAKCQQLEIFRILLISGSDPRTRNNLGETPYDRIKEVFSDSVETRELDLSVLEILDLIQEKERVKQEEARVLEELRGLGLETASDLLEVIKLGHYKCYWNRVYLVGPYYSGKSCLAKILVGEPIPKERESTDGIWIYMGRAGMDIEETKWKCFPKGDAIKEVLTSMLMSISKSENTETPVSHFHTSQNDLTLVSTIERRKKHVTKAETDFEDKTSSMNSAVSSKSIDTPILKSDMLQYHDDENTISDFHCNKSNWQDNQPFDLDSTVQEFSVASKINERKDFGGLPVDPNASDVLNNERNDFGGLTVDRNASDVLNNERKDFGKLPVKQNAFHVVDNVSNDFGGLPVDFNASDVLDNKPKNFGRLPVDCIASHVVGNAQTDFGGLSVDRYAFHVIDNGPHDFGGLPVNSNASYILDNEPKNFERLPVDCIASHVVDNAQMNFGRLSVDCNASNVADNQPKEYGGLPVDISASHMYAVDNKPKDSGGLSVYHNASCHSNEETRFAASSYKPPKESNIGYLNINFQDSSAKEKYMLEAPVALKGSFIEVPTSTSSLSPVTFKNRTLPIIHVSDCDPNDPREVPVNRIVSRDSTEEKRFSFSSNTSLKESEHAQYKEQLMEKITSELSHKNIHQLVIQAIADGKYKQTVIPIDIWDFGGQKDYYMTHQLFITSRGIFVLIFNGSLGLHKTRRDLAFLPGHFGKPTVAVYLIHWVNSILTYSKRLDEGFPRICFVATHKDKISKNKLESHRNKLMDQIEDLFKSHAGRSHLEFRPLLFINAINENDPEIETLRKLLMNRAVDHPGWGELMPTAWVPLELQLLMEVENGINIMSKTQLKMLNSQNEPMVLTEKMLETFLRVQHSLGKLLYFNTTSLRNYVIIKPAYLVEVLRSIVTEKQFWIKGKQFSRVLQTLRHTGFIDRWDIYSIWNQGAFNQILPYKEFMIEVLVHLDVLVAPQTENENLHRNIQHVSRFLVPCMITRPNKTKYMKKICTSKTSIVMSYTFIEEVIPPALTYRFLGSFVTMWGVKNYKGKKRMLFSDLAVVEVDKSHDVAVQVMKNRVVVFLIHSERKENIIPTLASSVQECLTAAVYRISEFYSTLSEDSLVLQQKSHLVMPFEIDFGVHCEKTVCFFPPKAMPTSGQNQGWWCSCHGQSHDVNFLRLWFSEKMYCDGCDNSCSGLGEIEIEQCPEEKHLRRLVARLTHDLCRELFISLEMETSIWEDVIKQFQHLHPDDSKFTSLLRWKEGRRNPTFQDILDALEKCNMDKHLLCQVSESMYRYLSFTYCYDSVMTNDKYYNRISDDILNKVPSTATLHCLANHIGNSSMQLGVELNLTMSEIHNIQYEHKDKLLDQTKEILRIWQQKKAPRSTNLSLIKALHRIGKINCISMIR</sequence>
<feature type="repeat" description="ANK" evidence="3">
    <location>
        <begin position="8"/>
        <end position="40"/>
    </location>
</feature>
<dbReference type="Pfam" id="PF12796">
    <property type="entry name" value="Ank_2"/>
    <property type="match status" value="1"/>
</dbReference>
<dbReference type="PROSITE" id="PS50017">
    <property type="entry name" value="DEATH_DOMAIN"/>
    <property type="match status" value="1"/>
</dbReference>
<dbReference type="PROSITE" id="PS50297">
    <property type="entry name" value="ANK_REP_REGION"/>
    <property type="match status" value="3"/>
</dbReference>
<keyword evidence="6" id="KW-1185">Reference proteome</keyword>
<organism evidence="5 6">
    <name type="scientific">Mytilus coruscus</name>
    <name type="common">Sea mussel</name>
    <dbReference type="NCBI Taxonomy" id="42192"/>
    <lineage>
        <taxon>Eukaryota</taxon>
        <taxon>Metazoa</taxon>
        <taxon>Spiralia</taxon>
        <taxon>Lophotrochozoa</taxon>
        <taxon>Mollusca</taxon>
        <taxon>Bivalvia</taxon>
        <taxon>Autobranchia</taxon>
        <taxon>Pteriomorphia</taxon>
        <taxon>Mytilida</taxon>
        <taxon>Mytiloidea</taxon>
        <taxon>Mytilidae</taxon>
        <taxon>Mytilinae</taxon>
        <taxon>Mytilus</taxon>
    </lineage>
</organism>
<dbReference type="OrthoDB" id="5962960at2759"/>
<dbReference type="InterPro" id="IPR011029">
    <property type="entry name" value="DEATH-like_dom_sf"/>
</dbReference>
<dbReference type="Gene3D" id="3.40.50.300">
    <property type="entry name" value="P-loop containing nucleotide triphosphate hydrolases"/>
    <property type="match status" value="1"/>
</dbReference>
<evidence type="ECO:0000259" key="4">
    <source>
        <dbReference type="PROSITE" id="PS50017"/>
    </source>
</evidence>
<evidence type="ECO:0000313" key="5">
    <source>
        <dbReference type="EMBL" id="CAC5404244.1"/>
    </source>
</evidence>